<protein>
    <recommendedName>
        <fullName evidence="1">Beta-lactamase-related domain-containing protein</fullName>
    </recommendedName>
</protein>
<proteinExistence type="predicted"/>
<dbReference type="PANTHER" id="PTHR46825:SF9">
    <property type="entry name" value="BETA-LACTAMASE-RELATED DOMAIN-CONTAINING PROTEIN"/>
    <property type="match status" value="1"/>
</dbReference>
<dbReference type="SUPFAM" id="SSF56601">
    <property type="entry name" value="beta-lactamase/transpeptidase-like"/>
    <property type="match status" value="2"/>
</dbReference>
<dbReference type="InterPro" id="IPR001466">
    <property type="entry name" value="Beta-lactam-related"/>
</dbReference>
<dbReference type="InterPro" id="IPR050491">
    <property type="entry name" value="AmpC-like"/>
</dbReference>
<feature type="domain" description="Beta-lactamase-related" evidence="1">
    <location>
        <begin position="56"/>
        <end position="403"/>
    </location>
</feature>
<organism evidence="2 3">
    <name type="scientific">Aphanomyces euteiches</name>
    <dbReference type="NCBI Taxonomy" id="100861"/>
    <lineage>
        <taxon>Eukaryota</taxon>
        <taxon>Sar</taxon>
        <taxon>Stramenopiles</taxon>
        <taxon>Oomycota</taxon>
        <taxon>Saprolegniomycetes</taxon>
        <taxon>Saprolegniales</taxon>
        <taxon>Verrucalvaceae</taxon>
        <taxon>Aphanomyces</taxon>
    </lineage>
</organism>
<dbReference type="InterPro" id="IPR012338">
    <property type="entry name" value="Beta-lactam/transpept-like"/>
</dbReference>
<evidence type="ECO:0000313" key="2">
    <source>
        <dbReference type="EMBL" id="KAF0733253.1"/>
    </source>
</evidence>
<evidence type="ECO:0000313" key="3">
    <source>
        <dbReference type="Proteomes" id="UP000481153"/>
    </source>
</evidence>
<evidence type="ECO:0000259" key="1">
    <source>
        <dbReference type="Pfam" id="PF00144"/>
    </source>
</evidence>
<dbReference type="VEuPathDB" id="FungiDB:AeMF1_017750"/>
<sequence length="1075" mass="117081">MRALVLVGLIFAIVAFWAITLTSINSKDSSAKTYETSHREANKIKSIDKKAAAIAFVEKQLQDKPIPGLILSVVYKNQTVIARGFGTKQAGNPNTPVTASSLFQIGSYTKTLVAVAIAKLVDDGLVQWNDPVKQHLPWFRLQDKYAEKYTTLADLLAMNSVFGAFQGDVVWEMSTYPTERELVEHLVFFNTTRRPLRAGYAYSNLNFEVLGQVIEAVTTQTWFNYLQRSILDPLGMNETFGRAKDATNVDDLSYGHLTCGSTILGPYNPLKATQIALGAQDPFLAAGSIFMSANDLSKFALFLLNKGHGVLKSPSLIDDLTTGHVVLPDFVMAALDDGDILGYSFDPDGNTVAAGYGIDVVGKVMFGLDYFSKSGDTIAFKQRNGFVPSQHVGVSLAINAQSKDLPGSAAYFLLDRMRSYLVGLFLDVPPEQLDAMWKQGIAHSETLEPTKPTCDPRIFGNEPWKVDISPALQDKLVGTYVAKDSPLSYGKIQIFKQAKASMLQYGAYTRPLYATNATTTLLWSLDFGAELLPLQIHPDNADNPVVSFSGIDLVRQDDVAEKKAMALAFVEKQLEKSSTPGLLLSIVYKNKTIIARGFGAKQVGNPQTPVTSSSLFQIGSYTKTFVALAIGKLVDDRRLNWNDPVKQHLPWFTLQDKYAEKFTTLQDLLAMNSVFGLDQGDQVSGMGVYPAERELVQAFGRLNTTRPLRAGYAYSNLNFNVLGQVLEAVTNQTWFGYIKAVLLDPLGMNETFARPRDAANAAADLSAGHLSCGGKVLGPFDQDNTSIITTVGGMQGLDSSGSIVSSANDLSKLSLFLLSKGHGVYKSPAIIDAITTGHTVLNTLLFVDMDRADALGYTFKPDGSIVAAGFAMDVVGNVMYGHDFYTKNGDMIAFRQRNGFVPSEGLGVVLASNVQPTDGAKSPSNFLLDRIRAYLLGIFLDVPTDHLDALWNQGVADAPDAETPFEACDGHYFKGEPWETPGVVIPSEVQDALVGAYVSTDSPDYYGKVTIAKQENDRLVLTWGIYSKPLVATKDPSTFIWALDYGGNTIAVNVTGVNSSRPKLALYNLDFIRAL</sequence>
<feature type="domain" description="Beta-lactamase-related" evidence="1">
    <location>
        <begin position="569"/>
        <end position="918"/>
    </location>
</feature>
<dbReference type="Gene3D" id="3.40.710.10">
    <property type="entry name" value="DD-peptidase/beta-lactamase superfamily"/>
    <property type="match status" value="2"/>
</dbReference>
<dbReference type="EMBL" id="VJMJ01000124">
    <property type="protein sequence ID" value="KAF0733253.1"/>
    <property type="molecule type" value="Genomic_DNA"/>
</dbReference>
<name>A0A6G0X0F7_9STRA</name>
<gene>
    <name evidence="2" type="ORF">Ae201684_009817</name>
</gene>
<comment type="caution">
    <text evidence="2">The sequence shown here is derived from an EMBL/GenBank/DDBJ whole genome shotgun (WGS) entry which is preliminary data.</text>
</comment>
<reference evidence="2 3" key="1">
    <citation type="submission" date="2019-07" db="EMBL/GenBank/DDBJ databases">
        <title>Genomics analysis of Aphanomyces spp. identifies a new class of oomycete effector associated with host adaptation.</title>
        <authorList>
            <person name="Gaulin E."/>
        </authorList>
    </citation>
    <scope>NUCLEOTIDE SEQUENCE [LARGE SCALE GENOMIC DNA]</scope>
    <source>
        <strain evidence="2 3">ATCC 201684</strain>
    </source>
</reference>
<dbReference type="AlphaFoldDB" id="A0A6G0X0F7"/>
<dbReference type="Proteomes" id="UP000481153">
    <property type="component" value="Unassembled WGS sequence"/>
</dbReference>
<accession>A0A6G0X0F7</accession>
<dbReference type="Pfam" id="PF00144">
    <property type="entry name" value="Beta-lactamase"/>
    <property type="match status" value="2"/>
</dbReference>
<dbReference type="PANTHER" id="PTHR46825">
    <property type="entry name" value="D-ALANYL-D-ALANINE-CARBOXYPEPTIDASE/ENDOPEPTIDASE AMPH"/>
    <property type="match status" value="1"/>
</dbReference>
<keyword evidence="3" id="KW-1185">Reference proteome</keyword>